<dbReference type="AlphaFoldDB" id="A0A9X3AHX6"/>
<evidence type="ECO:0000256" key="3">
    <source>
        <dbReference type="ARBA" id="ARBA00022960"/>
    </source>
</evidence>
<dbReference type="InterPro" id="IPR050979">
    <property type="entry name" value="LD-transpeptidase"/>
</dbReference>
<feature type="active site" description="Nucleophile" evidence="6">
    <location>
        <position position="141"/>
    </location>
</feature>
<feature type="active site" description="Proton donor/acceptor" evidence="6">
    <location>
        <position position="129"/>
    </location>
</feature>
<dbReference type="GO" id="GO:0018104">
    <property type="term" value="P:peptidoglycan-protein cross-linking"/>
    <property type="evidence" value="ECO:0007669"/>
    <property type="project" value="TreeGrafter"/>
</dbReference>
<sequence length="166" mass="17400">MRFLLVLATALLASACAQQAPFAAPVVTSTTTTTTEAPPPPQPAPPRAPVNPCSITDGACVRLSTSESWLITGGAISYGPVPSAFGMAGHETPTGDFSVLYKVRDDWSVPYDTPMPYTVYFRGDGIAFHQGDLAPASSHGCVHLSEEAAATFFDFLQPGARVQVVA</sequence>
<dbReference type="GO" id="GO:0008360">
    <property type="term" value="P:regulation of cell shape"/>
    <property type="evidence" value="ECO:0007669"/>
    <property type="project" value="UniProtKB-UniRule"/>
</dbReference>
<evidence type="ECO:0000256" key="4">
    <source>
        <dbReference type="ARBA" id="ARBA00022984"/>
    </source>
</evidence>
<evidence type="ECO:0000256" key="7">
    <source>
        <dbReference type="SAM" id="SignalP"/>
    </source>
</evidence>
<evidence type="ECO:0000256" key="2">
    <source>
        <dbReference type="ARBA" id="ARBA00022679"/>
    </source>
</evidence>
<dbReference type="Pfam" id="PF03734">
    <property type="entry name" value="YkuD"/>
    <property type="match status" value="1"/>
</dbReference>
<feature type="chain" id="PRO_5040942212" evidence="7">
    <location>
        <begin position="20"/>
        <end position="166"/>
    </location>
</feature>
<dbReference type="PANTHER" id="PTHR30582">
    <property type="entry name" value="L,D-TRANSPEPTIDASE"/>
    <property type="match status" value="1"/>
</dbReference>
<feature type="domain" description="L,D-TPase catalytic" evidence="8">
    <location>
        <begin position="57"/>
        <end position="165"/>
    </location>
</feature>
<proteinExistence type="predicted"/>
<evidence type="ECO:0000259" key="8">
    <source>
        <dbReference type="PROSITE" id="PS52029"/>
    </source>
</evidence>
<keyword evidence="5 6" id="KW-0961">Cell wall biogenesis/degradation</keyword>
<comment type="caution">
    <text evidence="9">The sequence shown here is derived from an EMBL/GenBank/DDBJ whole genome shotgun (WGS) entry which is preliminary data.</text>
</comment>
<evidence type="ECO:0000256" key="5">
    <source>
        <dbReference type="ARBA" id="ARBA00023316"/>
    </source>
</evidence>
<dbReference type="EMBL" id="JANYMP010000011">
    <property type="protein sequence ID" value="MCS7479835.1"/>
    <property type="molecule type" value="Genomic_DNA"/>
</dbReference>
<evidence type="ECO:0000313" key="10">
    <source>
        <dbReference type="Proteomes" id="UP001141259"/>
    </source>
</evidence>
<dbReference type="GO" id="GO:0071972">
    <property type="term" value="F:peptidoglycan L,D-transpeptidase activity"/>
    <property type="evidence" value="ECO:0007669"/>
    <property type="project" value="TreeGrafter"/>
</dbReference>
<dbReference type="PANTHER" id="PTHR30582:SF33">
    <property type="entry name" value="EXPORTED PROTEIN"/>
    <property type="match status" value="1"/>
</dbReference>
<dbReference type="Gene3D" id="2.40.440.10">
    <property type="entry name" value="L,D-transpeptidase catalytic domain-like"/>
    <property type="match status" value="1"/>
</dbReference>
<keyword evidence="2" id="KW-0808">Transferase</keyword>
<dbReference type="CDD" id="cd16913">
    <property type="entry name" value="YkuD_like"/>
    <property type="match status" value="1"/>
</dbReference>
<organism evidence="9 10">
    <name type="scientific">Umezawaea endophytica</name>
    <dbReference type="NCBI Taxonomy" id="1654476"/>
    <lineage>
        <taxon>Bacteria</taxon>
        <taxon>Bacillati</taxon>
        <taxon>Actinomycetota</taxon>
        <taxon>Actinomycetes</taxon>
        <taxon>Pseudonocardiales</taxon>
        <taxon>Pseudonocardiaceae</taxon>
        <taxon>Umezawaea</taxon>
    </lineage>
</organism>
<name>A0A9X3AHX6_9PSEU</name>
<dbReference type="GO" id="GO:0005576">
    <property type="term" value="C:extracellular region"/>
    <property type="evidence" value="ECO:0007669"/>
    <property type="project" value="TreeGrafter"/>
</dbReference>
<keyword evidence="7" id="KW-0732">Signal</keyword>
<feature type="signal peptide" evidence="7">
    <location>
        <begin position="1"/>
        <end position="19"/>
    </location>
</feature>
<dbReference type="RefSeq" id="WP_259625334.1">
    <property type="nucleotide sequence ID" value="NZ_JANYMP010000011.1"/>
</dbReference>
<reference evidence="9" key="1">
    <citation type="submission" date="2022-08" db="EMBL/GenBank/DDBJ databases">
        <authorList>
            <person name="Tistechok S."/>
            <person name="Samborskyy M."/>
            <person name="Roman I."/>
        </authorList>
    </citation>
    <scope>NUCLEOTIDE SEQUENCE</scope>
    <source>
        <strain evidence="9">DSM 103496</strain>
    </source>
</reference>
<dbReference type="InterPro" id="IPR038063">
    <property type="entry name" value="Transpep_catalytic_dom"/>
</dbReference>
<protein>
    <submittedName>
        <fullName evidence="9">L,D-transpeptidase</fullName>
    </submittedName>
</protein>
<dbReference type="InterPro" id="IPR005490">
    <property type="entry name" value="LD_TPept_cat_dom"/>
</dbReference>
<keyword evidence="10" id="KW-1185">Reference proteome</keyword>
<comment type="pathway">
    <text evidence="1 6">Cell wall biogenesis; peptidoglycan biosynthesis.</text>
</comment>
<dbReference type="SUPFAM" id="SSF141523">
    <property type="entry name" value="L,D-transpeptidase catalytic domain-like"/>
    <property type="match status" value="1"/>
</dbReference>
<gene>
    <name evidence="9" type="ORF">NZH93_23480</name>
</gene>
<dbReference type="Proteomes" id="UP001141259">
    <property type="component" value="Unassembled WGS sequence"/>
</dbReference>
<dbReference type="PROSITE" id="PS51257">
    <property type="entry name" value="PROKAR_LIPOPROTEIN"/>
    <property type="match status" value="1"/>
</dbReference>
<dbReference type="GO" id="GO:0016740">
    <property type="term" value="F:transferase activity"/>
    <property type="evidence" value="ECO:0007669"/>
    <property type="project" value="UniProtKB-KW"/>
</dbReference>
<keyword evidence="3 6" id="KW-0133">Cell shape</keyword>
<evidence type="ECO:0000313" key="9">
    <source>
        <dbReference type="EMBL" id="MCS7479835.1"/>
    </source>
</evidence>
<dbReference type="PROSITE" id="PS52029">
    <property type="entry name" value="LD_TPASE"/>
    <property type="match status" value="1"/>
</dbReference>
<keyword evidence="4 6" id="KW-0573">Peptidoglycan synthesis</keyword>
<evidence type="ECO:0000256" key="6">
    <source>
        <dbReference type="PROSITE-ProRule" id="PRU01373"/>
    </source>
</evidence>
<accession>A0A9X3AHX6</accession>
<dbReference type="GO" id="GO:0071555">
    <property type="term" value="P:cell wall organization"/>
    <property type="evidence" value="ECO:0007669"/>
    <property type="project" value="UniProtKB-UniRule"/>
</dbReference>
<evidence type="ECO:0000256" key="1">
    <source>
        <dbReference type="ARBA" id="ARBA00004752"/>
    </source>
</evidence>